<evidence type="ECO:0000256" key="4">
    <source>
        <dbReference type="ARBA" id="ARBA00023136"/>
    </source>
</evidence>
<feature type="transmembrane region" description="Helical" evidence="5">
    <location>
        <begin position="76"/>
        <end position="96"/>
    </location>
</feature>
<evidence type="ECO:0000256" key="2">
    <source>
        <dbReference type="ARBA" id="ARBA00022692"/>
    </source>
</evidence>
<feature type="transmembrane region" description="Helical" evidence="5">
    <location>
        <begin position="103"/>
        <end position="121"/>
    </location>
</feature>
<evidence type="ECO:0000256" key="5">
    <source>
        <dbReference type="SAM" id="Phobius"/>
    </source>
</evidence>
<dbReference type="GO" id="GO:0022857">
    <property type="term" value="F:transmembrane transporter activity"/>
    <property type="evidence" value="ECO:0007669"/>
    <property type="project" value="InterPro"/>
</dbReference>
<organism evidence="7 8">
    <name type="scientific">Oncorhynchus kisutch</name>
    <name type="common">Coho salmon</name>
    <name type="synonym">Salmo kisutch</name>
    <dbReference type="NCBI Taxonomy" id="8019"/>
    <lineage>
        <taxon>Eukaryota</taxon>
        <taxon>Metazoa</taxon>
        <taxon>Chordata</taxon>
        <taxon>Craniata</taxon>
        <taxon>Vertebrata</taxon>
        <taxon>Euteleostomi</taxon>
        <taxon>Actinopterygii</taxon>
        <taxon>Neopterygii</taxon>
        <taxon>Teleostei</taxon>
        <taxon>Protacanthopterygii</taxon>
        <taxon>Salmoniformes</taxon>
        <taxon>Salmonidae</taxon>
        <taxon>Salmoninae</taxon>
        <taxon>Oncorhynchus</taxon>
    </lineage>
</organism>
<dbReference type="Pfam" id="PF07690">
    <property type="entry name" value="MFS_1"/>
    <property type="match status" value="1"/>
</dbReference>
<reference evidence="7" key="2">
    <citation type="submission" date="2025-09" db="UniProtKB">
        <authorList>
            <consortium name="Ensembl"/>
        </authorList>
    </citation>
    <scope>IDENTIFICATION</scope>
</reference>
<evidence type="ECO:0000259" key="6">
    <source>
        <dbReference type="PROSITE" id="PS50850"/>
    </source>
</evidence>
<dbReference type="Proteomes" id="UP000694557">
    <property type="component" value="Unassembled WGS sequence"/>
</dbReference>
<sequence>MNDSHPLCYNRNDKLGGSSSELLEKCIVFKVYKRRWFILFVLCLLNCSNSILWLTFAPVADHSAQFMGVTLDQINWLSMIYMVVAIPLSFGTTWMLDTLGLRITLVLGSWLNMLGAVLRFVGIMRNLPSAANFPVVMGGQTLCALAQPLVIFTPTKLAALWFPEHQRATANMIASMSNPLGILIASIFSPMIVGTTNNIPLLLFIYAVPAAIICLLATVGIRDSAPPTPPSASAESSNSEPFLEGIKLLLRNKAYMILLLCFGSGIAVFTCFSTLLEQIMCVRGYTNDFAGLCGGLFIVFGIVGAGFLGLYVDKTKKFTEVTKVNMSLSALACIAFSVVSQMRNQGIAVAVACSLFGFFGFSIYPVAMELSVECSYPVGEATSAGLIFISGQIQSVIYILLLQGLTKPMAYSPFSTCSVGGDAALSWRVPVLVMAGLFSVFTCCFVIFFHTKYRRLDAEAQAVLHSDKQNCTPLSRHHTDNTGR</sequence>
<dbReference type="InterPro" id="IPR036259">
    <property type="entry name" value="MFS_trans_sf"/>
</dbReference>
<dbReference type="PANTHER" id="PTHR10924">
    <property type="entry name" value="MAJOR FACILITATOR SUPERFAMILY PROTEIN-RELATED"/>
    <property type="match status" value="1"/>
</dbReference>
<dbReference type="InterPro" id="IPR011701">
    <property type="entry name" value="MFS"/>
</dbReference>
<proteinExistence type="predicted"/>
<feature type="transmembrane region" description="Helical" evidence="5">
    <location>
        <begin position="425"/>
        <end position="449"/>
    </location>
</feature>
<dbReference type="SUPFAM" id="SSF103473">
    <property type="entry name" value="MFS general substrate transporter"/>
    <property type="match status" value="1"/>
</dbReference>
<gene>
    <name evidence="7" type="primary">SLC49A3</name>
</gene>
<dbReference type="InterPro" id="IPR020846">
    <property type="entry name" value="MFS_dom"/>
</dbReference>
<feature type="transmembrane region" description="Helical" evidence="5">
    <location>
        <begin position="36"/>
        <end position="56"/>
    </location>
</feature>
<feature type="transmembrane region" description="Helical" evidence="5">
    <location>
        <begin position="324"/>
        <end position="341"/>
    </location>
</feature>
<dbReference type="GeneTree" id="ENSGT01030000234625"/>
<dbReference type="PROSITE" id="PS50850">
    <property type="entry name" value="MFS"/>
    <property type="match status" value="1"/>
</dbReference>
<evidence type="ECO:0000313" key="8">
    <source>
        <dbReference type="Proteomes" id="UP000694557"/>
    </source>
</evidence>
<comment type="subcellular location">
    <subcellularLocation>
        <location evidence="1">Membrane</location>
        <topology evidence="1">Multi-pass membrane protein</topology>
    </subcellularLocation>
</comment>
<dbReference type="CDD" id="cd17399">
    <property type="entry name" value="MFS_MFSD7"/>
    <property type="match status" value="1"/>
</dbReference>
<feature type="transmembrane region" description="Helical" evidence="5">
    <location>
        <begin position="347"/>
        <end position="372"/>
    </location>
</feature>
<dbReference type="InterPro" id="IPR049680">
    <property type="entry name" value="FLVCR1-2_SLC49-like"/>
</dbReference>
<feature type="domain" description="Major facilitator superfamily (MFS) profile" evidence="6">
    <location>
        <begin position="35"/>
        <end position="454"/>
    </location>
</feature>
<accession>A0A8C7HKH7</accession>
<dbReference type="GO" id="GO:0016020">
    <property type="term" value="C:membrane"/>
    <property type="evidence" value="ECO:0007669"/>
    <property type="project" value="UniProtKB-SubCell"/>
</dbReference>
<name>A0A8C7HKH7_ONCKI</name>
<dbReference type="PANTHER" id="PTHR10924:SF6">
    <property type="entry name" value="SOLUTE CARRIER FAMILY 49 MEMBER A3"/>
    <property type="match status" value="1"/>
</dbReference>
<keyword evidence="2 5" id="KW-0812">Transmembrane</keyword>
<feature type="transmembrane region" description="Helical" evidence="5">
    <location>
        <begin position="289"/>
        <end position="312"/>
    </location>
</feature>
<feature type="transmembrane region" description="Helical" evidence="5">
    <location>
        <begin position="199"/>
        <end position="221"/>
    </location>
</feature>
<feature type="transmembrane region" description="Helical" evidence="5">
    <location>
        <begin position="255"/>
        <end position="277"/>
    </location>
</feature>
<keyword evidence="8" id="KW-1185">Reference proteome</keyword>
<keyword evidence="3 5" id="KW-1133">Transmembrane helix</keyword>
<evidence type="ECO:0000256" key="1">
    <source>
        <dbReference type="ARBA" id="ARBA00004141"/>
    </source>
</evidence>
<dbReference type="AlphaFoldDB" id="A0A8C7HKH7"/>
<dbReference type="Gene3D" id="1.20.1250.20">
    <property type="entry name" value="MFS general substrate transporter like domains"/>
    <property type="match status" value="2"/>
</dbReference>
<feature type="transmembrane region" description="Helical" evidence="5">
    <location>
        <begin position="133"/>
        <end position="152"/>
    </location>
</feature>
<reference evidence="7" key="1">
    <citation type="submission" date="2025-08" db="UniProtKB">
        <authorList>
            <consortium name="Ensembl"/>
        </authorList>
    </citation>
    <scope>IDENTIFICATION</scope>
</reference>
<evidence type="ECO:0000256" key="3">
    <source>
        <dbReference type="ARBA" id="ARBA00022989"/>
    </source>
</evidence>
<dbReference type="Ensembl" id="ENSOKIT00005062996.1">
    <property type="protein sequence ID" value="ENSOKIP00005059257.1"/>
    <property type="gene ID" value="ENSOKIG00005025389.1"/>
</dbReference>
<protein>
    <submittedName>
        <fullName evidence="7">Solute carrier family 49 member 3</fullName>
    </submittedName>
</protein>
<evidence type="ECO:0000313" key="7">
    <source>
        <dbReference type="Ensembl" id="ENSOKIP00005059257.1"/>
    </source>
</evidence>
<feature type="transmembrane region" description="Helical" evidence="5">
    <location>
        <begin position="173"/>
        <end position="193"/>
    </location>
</feature>
<keyword evidence="4 5" id="KW-0472">Membrane</keyword>